<dbReference type="SMART" id="SM01321">
    <property type="entry name" value="Y1_Tnp"/>
    <property type="match status" value="1"/>
</dbReference>
<dbReference type="InterPro" id="IPR036515">
    <property type="entry name" value="Transposase_17_sf"/>
</dbReference>
<sequence>MSYHALQKGRFSQPQQEYFITFCCARRTPLFLCPQLAQLFCSSIAYHEQTACCRWLTWVLMPDHFHGLLMLQKHDLSSCVQHLKGFTAKQINQNLGKGGRIWQRGFYDHALRSEEHRLGIARYIVANPIRKGIVSRIQDYPYWDSVYL</sequence>
<evidence type="ECO:0000313" key="3">
    <source>
        <dbReference type="Proteomes" id="UP001447008"/>
    </source>
</evidence>
<dbReference type="Proteomes" id="UP001447008">
    <property type="component" value="Unassembled WGS sequence"/>
</dbReference>
<accession>A0ABU9MSF1</accession>
<dbReference type="Pfam" id="PF01797">
    <property type="entry name" value="Y1_Tnp"/>
    <property type="match status" value="1"/>
</dbReference>
<organism evidence="2 3">
    <name type="scientific">Pseudoalteromonas qingdaonensis</name>
    <dbReference type="NCBI Taxonomy" id="3131913"/>
    <lineage>
        <taxon>Bacteria</taxon>
        <taxon>Pseudomonadati</taxon>
        <taxon>Pseudomonadota</taxon>
        <taxon>Gammaproteobacteria</taxon>
        <taxon>Alteromonadales</taxon>
        <taxon>Pseudoalteromonadaceae</taxon>
        <taxon>Pseudoalteromonas</taxon>
    </lineage>
</organism>
<dbReference type="InterPro" id="IPR052715">
    <property type="entry name" value="RAYT_transposase"/>
</dbReference>
<dbReference type="EMBL" id="JBCGCU010000001">
    <property type="protein sequence ID" value="MEM0514229.1"/>
    <property type="molecule type" value="Genomic_DNA"/>
</dbReference>
<dbReference type="NCBIfam" id="NF047646">
    <property type="entry name" value="REP_Tyr_transpos"/>
    <property type="match status" value="1"/>
</dbReference>
<keyword evidence="3" id="KW-1185">Reference proteome</keyword>
<reference evidence="2 3" key="1">
    <citation type="submission" date="2024-03" db="EMBL/GenBank/DDBJ databases">
        <title>Pseudoalteromonas qingdaonensis sp. nov., isolated from the intestines of marine benthic organisms.</title>
        <authorList>
            <person name="Lin X."/>
            <person name="Fang S."/>
            <person name="Hu X."/>
        </authorList>
    </citation>
    <scope>NUCLEOTIDE SEQUENCE [LARGE SCALE GENOMIC DNA]</scope>
    <source>
        <strain evidence="2 3">YIC-827</strain>
    </source>
</reference>
<dbReference type="SUPFAM" id="SSF143422">
    <property type="entry name" value="Transposase IS200-like"/>
    <property type="match status" value="1"/>
</dbReference>
<evidence type="ECO:0000313" key="2">
    <source>
        <dbReference type="EMBL" id="MEM0514229.1"/>
    </source>
</evidence>
<comment type="caution">
    <text evidence="2">The sequence shown here is derived from an EMBL/GenBank/DDBJ whole genome shotgun (WGS) entry which is preliminary data.</text>
</comment>
<dbReference type="PANTHER" id="PTHR36966">
    <property type="entry name" value="REP-ASSOCIATED TYROSINE TRANSPOSASE"/>
    <property type="match status" value="1"/>
</dbReference>
<dbReference type="RefSeq" id="WP_342675764.1">
    <property type="nucleotide sequence ID" value="NZ_JBCGCU010000001.1"/>
</dbReference>
<name>A0ABU9MSF1_9GAMM</name>
<proteinExistence type="predicted"/>
<evidence type="ECO:0000259" key="1">
    <source>
        <dbReference type="SMART" id="SM01321"/>
    </source>
</evidence>
<dbReference type="InterPro" id="IPR002686">
    <property type="entry name" value="Transposase_17"/>
</dbReference>
<feature type="domain" description="Transposase IS200-like" evidence="1">
    <location>
        <begin position="13"/>
        <end position="127"/>
    </location>
</feature>
<gene>
    <name evidence="2" type="ORF">WCN91_02020</name>
</gene>
<dbReference type="Gene3D" id="3.30.70.1290">
    <property type="entry name" value="Transposase IS200-like"/>
    <property type="match status" value="1"/>
</dbReference>
<protein>
    <submittedName>
        <fullName evidence="2">Transposase</fullName>
    </submittedName>
</protein>
<dbReference type="PANTHER" id="PTHR36966:SF1">
    <property type="entry name" value="REP-ASSOCIATED TYROSINE TRANSPOSASE"/>
    <property type="match status" value="1"/>
</dbReference>